<protein>
    <submittedName>
        <fullName evidence="1">Uncharacterized protein</fullName>
    </submittedName>
</protein>
<proteinExistence type="predicted"/>
<gene>
    <name evidence="1" type="ORF">EVAR_95363_1</name>
</gene>
<dbReference type="EMBL" id="BGZK01000145">
    <property type="protein sequence ID" value="GBP22962.1"/>
    <property type="molecule type" value="Genomic_DNA"/>
</dbReference>
<evidence type="ECO:0000313" key="2">
    <source>
        <dbReference type="Proteomes" id="UP000299102"/>
    </source>
</evidence>
<sequence length="104" mass="12344">MSHCRRLLFIGNGLPPRRREEWQWAMSSVPSLWSAPRPPRRAARRPGARTGLESFKSRIVEITQRRRLVLRARRPRRRASWDRESDAIAKIPYVYGRSKTSEKY</sequence>
<dbReference type="AlphaFoldDB" id="A0A4C1U9A4"/>
<evidence type="ECO:0000313" key="1">
    <source>
        <dbReference type="EMBL" id="GBP22962.1"/>
    </source>
</evidence>
<keyword evidence="2" id="KW-1185">Reference proteome</keyword>
<dbReference type="Proteomes" id="UP000299102">
    <property type="component" value="Unassembled WGS sequence"/>
</dbReference>
<comment type="caution">
    <text evidence="1">The sequence shown here is derived from an EMBL/GenBank/DDBJ whole genome shotgun (WGS) entry which is preliminary data.</text>
</comment>
<dbReference type="OrthoDB" id="10597703at2759"/>
<accession>A0A4C1U9A4</accession>
<reference evidence="1 2" key="1">
    <citation type="journal article" date="2019" name="Commun. Biol.">
        <title>The bagworm genome reveals a unique fibroin gene that provides high tensile strength.</title>
        <authorList>
            <person name="Kono N."/>
            <person name="Nakamura H."/>
            <person name="Ohtoshi R."/>
            <person name="Tomita M."/>
            <person name="Numata K."/>
            <person name="Arakawa K."/>
        </authorList>
    </citation>
    <scope>NUCLEOTIDE SEQUENCE [LARGE SCALE GENOMIC DNA]</scope>
</reference>
<organism evidence="1 2">
    <name type="scientific">Eumeta variegata</name>
    <name type="common">Bagworm moth</name>
    <name type="synonym">Eumeta japonica</name>
    <dbReference type="NCBI Taxonomy" id="151549"/>
    <lineage>
        <taxon>Eukaryota</taxon>
        <taxon>Metazoa</taxon>
        <taxon>Ecdysozoa</taxon>
        <taxon>Arthropoda</taxon>
        <taxon>Hexapoda</taxon>
        <taxon>Insecta</taxon>
        <taxon>Pterygota</taxon>
        <taxon>Neoptera</taxon>
        <taxon>Endopterygota</taxon>
        <taxon>Lepidoptera</taxon>
        <taxon>Glossata</taxon>
        <taxon>Ditrysia</taxon>
        <taxon>Tineoidea</taxon>
        <taxon>Psychidae</taxon>
        <taxon>Oiketicinae</taxon>
        <taxon>Eumeta</taxon>
    </lineage>
</organism>
<name>A0A4C1U9A4_EUMVA</name>